<gene>
    <name evidence="4" type="ORF">SIID45300_02880</name>
</gene>
<dbReference type="Proteomes" id="UP001628193">
    <property type="component" value="Unassembled WGS sequence"/>
</dbReference>
<dbReference type="PANTHER" id="PTHR35038:SF8">
    <property type="entry name" value="C-TYPE POLYHEME CYTOCHROME OMCC"/>
    <property type="match status" value="1"/>
</dbReference>
<name>A0ABQ0CCA3_9PROT</name>
<dbReference type="SUPFAM" id="SSF48695">
    <property type="entry name" value="Multiheme cytochromes"/>
    <property type="match status" value="1"/>
</dbReference>
<evidence type="ECO:0000313" key="4">
    <source>
        <dbReference type="EMBL" id="GAB0058529.1"/>
    </source>
</evidence>
<dbReference type="EMBL" id="BAAFGK010000005">
    <property type="protein sequence ID" value="GAB0058529.1"/>
    <property type="molecule type" value="Genomic_DNA"/>
</dbReference>
<dbReference type="InterPro" id="IPR036280">
    <property type="entry name" value="Multihaem_cyt_sf"/>
</dbReference>
<evidence type="ECO:0000256" key="2">
    <source>
        <dbReference type="SAM" id="SignalP"/>
    </source>
</evidence>
<dbReference type="PANTHER" id="PTHR35038">
    <property type="entry name" value="DISSIMILATORY SULFITE REDUCTASE SIRA"/>
    <property type="match status" value="1"/>
</dbReference>
<feature type="domain" description="Cytochrome c-552/4" evidence="3">
    <location>
        <begin position="45"/>
        <end position="132"/>
    </location>
</feature>
<comment type="caution">
    <text evidence="4">The sequence shown here is derived from an EMBL/GenBank/DDBJ whole genome shotgun (WGS) entry which is preliminary data.</text>
</comment>
<dbReference type="RefSeq" id="WP_420906250.1">
    <property type="nucleotide sequence ID" value="NZ_BAAFGK010000005.1"/>
</dbReference>
<dbReference type="InterPro" id="IPR023155">
    <property type="entry name" value="Cyt_c-552/4"/>
</dbReference>
<proteinExistence type="predicted"/>
<protein>
    <recommendedName>
        <fullName evidence="3">Cytochrome c-552/4 domain-containing protein</fullName>
    </recommendedName>
</protein>
<dbReference type="Gene3D" id="1.10.1130.10">
    <property type="entry name" value="Flavocytochrome C3, Chain A"/>
    <property type="match status" value="1"/>
</dbReference>
<keyword evidence="1 2" id="KW-0732">Signal</keyword>
<dbReference type="InterPro" id="IPR051829">
    <property type="entry name" value="Multiheme_Cytochr_ET"/>
</dbReference>
<feature type="signal peptide" evidence="2">
    <location>
        <begin position="1"/>
        <end position="25"/>
    </location>
</feature>
<organism evidence="4 5">
    <name type="scientific">Candidatus Magnetaquiglobus chichijimensis</name>
    <dbReference type="NCBI Taxonomy" id="3141448"/>
    <lineage>
        <taxon>Bacteria</taxon>
        <taxon>Pseudomonadati</taxon>
        <taxon>Pseudomonadota</taxon>
        <taxon>Magnetococcia</taxon>
        <taxon>Magnetococcales</taxon>
        <taxon>Candidatus Magnetaquicoccaceae</taxon>
        <taxon>Candidatus Magnetaquiglobus</taxon>
    </lineage>
</organism>
<reference evidence="4 5" key="2">
    <citation type="submission" date="2024-09" db="EMBL/GenBank/DDBJ databases">
        <title>Draft genome sequence of Candidatus Magnetaquicoccaceae bacterium FCR-1.</title>
        <authorList>
            <person name="Shimoshige H."/>
            <person name="Shimamura S."/>
            <person name="Taoka A."/>
            <person name="Kobayashi H."/>
            <person name="Maekawa T."/>
        </authorList>
    </citation>
    <scope>NUCLEOTIDE SEQUENCE [LARGE SCALE GENOMIC DNA]</scope>
    <source>
        <strain evidence="4 5">FCR-1</strain>
    </source>
</reference>
<evidence type="ECO:0000256" key="1">
    <source>
        <dbReference type="ARBA" id="ARBA00022729"/>
    </source>
</evidence>
<evidence type="ECO:0000313" key="5">
    <source>
        <dbReference type="Proteomes" id="UP001628193"/>
    </source>
</evidence>
<feature type="chain" id="PRO_5045314483" description="Cytochrome c-552/4 domain-containing protein" evidence="2">
    <location>
        <begin position="26"/>
        <end position="430"/>
    </location>
</feature>
<sequence length="430" mass="46847">MVVQGRGGLALLLGVLLLSAATVWASDTPAESERPPLKHIPSVNCGECHQEIFQQWQGSMHAKSTALTDPIHGAVYRNEAGDPSQEGVTHKVTKSFPACLQCHAPIAARDKTTKLDAKPMYAEGVNCVACHTMTSFKGVEAEDGKLNFGASAYEYSKDSLQGPEGAWRGKEPVVVPGGDKEPKVNSFPHRANPQLFKSSDICLGCHQTMVNPQKVAVCTIGDLLLGKDVRETKVKGKMVKESRDVVVPTCQSCHMPVINGVASHEILGGHDPDKVQKSLALSMYTSDEESRLKATIILKNTLLHTMPNSAPFRNLVLKVQALNDKGEVIWSNFKEDPGKEDPQALFMLKLLNNENQPVMPPQATKLGPDSRLKPGEKRVLNYPIPVSGVKVVRAELYFNLISKPMMEKIGDQLPEELKKPALVGKAEVTL</sequence>
<keyword evidence="5" id="KW-1185">Reference proteome</keyword>
<accession>A0ABQ0CCA3</accession>
<dbReference type="Pfam" id="PF13435">
    <property type="entry name" value="Cytochrome_C554"/>
    <property type="match status" value="1"/>
</dbReference>
<evidence type="ECO:0000259" key="3">
    <source>
        <dbReference type="Pfam" id="PF13435"/>
    </source>
</evidence>
<reference evidence="4 5" key="1">
    <citation type="submission" date="2024-05" db="EMBL/GenBank/DDBJ databases">
        <authorList>
            <consortium name="Candidatus Magnetaquicoccaceae bacterium FCR-1 genome sequencing consortium"/>
            <person name="Shimoshige H."/>
            <person name="Shimamura S."/>
            <person name="Taoka A."/>
            <person name="Kobayashi H."/>
            <person name="Maekawa T."/>
        </authorList>
    </citation>
    <scope>NUCLEOTIDE SEQUENCE [LARGE SCALE GENOMIC DNA]</scope>
    <source>
        <strain evidence="4 5">FCR-1</strain>
    </source>
</reference>